<proteinExistence type="predicted"/>
<sequence>MNKSSSKGIKLTTVIFAVLVLALSAILSNTSVAGDTDVTTEQSN</sequence>
<evidence type="ECO:0000313" key="2">
    <source>
        <dbReference type="Proteomes" id="UP001266357"/>
    </source>
</evidence>
<dbReference type="RefSeq" id="WP_311578024.1">
    <property type="nucleotide sequence ID" value="NZ_JAVRIF010000002.1"/>
</dbReference>
<dbReference type="EMBL" id="JAVRIF010000002">
    <property type="protein sequence ID" value="MDT0602891.1"/>
    <property type="molecule type" value="Genomic_DNA"/>
</dbReference>
<keyword evidence="2" id="KW-1185">Reference proteome</keyword>
<organism evidence="1 2">
    <name type="scientific">Thalassotalea castellviae</name>
    <dbReference type="NCBI Taxonomy" id="3075612"/>
    <lineage>
        <taxon>Bacteria</taxon>
        <taxon>Pseudomonadati</taxon>
        <taxon>Pseudomonadota</taxon>
        <taxon>Gammaproteobacteria</taxon>
        <taxon>Alteromonadales</taxon>
        <taxon>Colwelliaceae</taxon>
        <taxon>Thalassotalea</taxon>
    </lineage>
</organism>
<reference evidence="1 2" key="1">
    <citation type="submission" date="2023-09" db="EMBL/GenBank/DDBJ databases">
        <authorList>
            <person name="Rey-Velasco X."/>
        </authorList>
    </citation>
    <scope>NUCLEOTIDE SEQUENCE [LARGE SCALE GENOMIC DNA]</scope>
    <source>
        <strain evidence="1 2">W431</strain>
    </source>
</reference>
<accession>A0ABU2ZY82</accession>
<name>A0ABU2ZY82_9GAMM</name>
<comment type="caution">
    <text evidence="1">The sequence shown here is derived from an EMBL/GenBank/DDBJ whole genome shotgun (WGS) entry which is preliminary data.</text>
</comment>
<gene>
    <name evidence="1" type="ORF">RM573_04740</name>
</gene>
<evidence type="ECO:0000313" key="1">
    <source>
        <dbReference type="EMBL" id="MDT0602891.1"/>
    </source>
</evidence>
<dbReference type="Proteomes" id="UP001266357">
    <property type="component" value="Unassembled WGS sequence"/>
</dbReference>
<protein>
    <submittedName>
        <fullName evidence="1">Uncharacterized protein</fullName>
    </submittedName>
</protein>